<proteinExistence type="predicted"/>
<keyword evidence="3" id="KW-1185">Reference proteome</keyword>
<accession>A0ABC8SWU9</accession>
<feature type="non-terminal residue" evidence="2">
    <location>
        <position position="1"/>
    </location>
</feature>
<evidence type="ECO:0000313" key="3">
    <source>
        <dbReference type="Proteomes" id="UP001642360"/>
    </source>
</evidence>
<name>A0ABC8SWU9_9AQUA</name>
<dbReference type="EMBL" id="CAUOFW020003724">
    <property type="protein sequence ID" value="CAK9161676.1"/>
    <property type="molecule type" value="Genomic_DNA"/>
</dbReference>
<gene>
    <name evidence="2" type="ORF">ILEXP_LOCUS30497</name>
</gene>
<protein>
    <submittedName>
        <fullName evidence="2">Uncharacterized protein</fullName>
    </submittedName>
</protein>
<dbReference type="Proteomes" id="UP001642360">
    <property type="component" value="Unassembled WGS sequence"/>
</dbReference>
<evidence type="ECO:0000256" key="1">
    <source>
        <dbReference type="SAM" id="MobiDB-lite"/>
    </source>
</evidence>
<feature type="region of interest" description="Disordered" evidence="1">
    <location>
        <begin position="1"/>
        <end position="22"/>
    </location>
</feature>
<reference evidence="2 3" key="1">
    <citation type="submission" date="2024-02" db="EMBL/GenBank/DDBJ databases">
        <authorList>
            <person name="Vignale AGUSTIN F."/>
            <person name="Sosa J E."/>
            <person name="Modenutti C."/>
        </authorList>
    </citation>
    <scope>NUCLEOTIDE SEQUENCE [LARGE SCALE GENOMIC DNA]</scope>
</reference>
<dbReference type="AlphaFoldDB" id="A0ABC8SWU9"/>
<sequence>NADATPQRYQLATSNDTSNDANDQFSMTKNVANLPAQLIGGQSHGGHSLIAWMELCFALIEFLGFGQLFV</sequence>
<evidence type="ECO:0000313" key="2">
    <source>
        <dbReference type="EMBL" id="CAK9161676.1"/>
    </source>
</evidence>
<comment type="caution">
    <text evidence="2">The sequence shown here is derived from an EMBL/GenBank/DDBJ whole genome shotgun (WGS) entry which is preliminary data.</text>
</comment>
<organism evidence="2 3">
    <name type="scientific">Ilex paraguariensis</name>
    <name type="common">yerba mate</name>
    <dbReference type="NCBI Taxonomy" id="185542"/>
    <lineage>
        <taxon>Eukaryota</taxon>
        <taxon>Viridiplantae</taxon>
        <taxon>Streptophyta</taxon>
        <taxon>Embryophyta</taxon>
        <taxon>Tracheophyta</taxon>
        <taxon>Spermatophyta</taxon>
        <taxon>Magnoliopsida</taxon>
        <taxon>eudicotyledons</taxon>
        <taxon>Gunneridae</taxon>
        <taxon>Pentapetalae</taxon>
        <taxon>asterids</taxon>
        <taxon>campanulids</taxon>
        <taxon>Aquifoliales</taxon>
        <taxon>Aquifoliaceae</taxon>
        <taxon>Ilex</taxon>
    </lineage>
</organism>
<feature type="compositionally biased region" description="Polar residues" evidence="1">
    <location>
        <begin position="7"/>
        <end position="22"/>
    </location>
</feature>